<dbReference type="PANTHER" id="PTHR11280:SF5">
    <property type="entry name" value="GLUCOSAMINE-6-PHOSPHATE ISOMERASE"/>
    <property type="match status" value="1"/>
</dbReference>
<keyword evidence="2" id="KW-0119">Carbohydrate metabolism</keyword>
<organism evidence="4 5">
    <name type="scientific">Microbacterium trichothecenolyticum</name>
    <name type="common">Aureobacterium trichothecenolyticum</name>
    <dbReference type="NCBI Taxonomy" id="69370"/>
    <lineage>
        <taxon>Bacteria</taxon>
        <taxon>Bacillati</taxon>
        <taxon>Actinomycetota</taxon>
        <taxon>Actinomycetes</taxon>
        <taxon>Micrococcales</taxon>
        <taxon>Microbacteriaceae</taxon>
        <taxon>Microbacterium</taxon>
    </lineage>
</organism>
<evidence type="ECO:0000259" key="3">
    <source>
        <dbReference type="Pfam" id="PF01182"/>
    </source>
</evidence>
<reference evidence="4 5" key="1">
    <citation type="submission" date="2023-07" db="EMBL/GenBank/DDBJ databases">
        <title>Functional and genomic diversity of the sorghum phyllosphere microbiome.</title>
        <authorList>
            <person name="Shade A."/>
        </authorList>
    </citation>
    <scope>NUCLEOTIDE SEQUENCE [LARGE SCALE GENOMIC DNA]</scope>
    <source>
        <strain evidence="4 5">SORGH_AS_1207</strain>
    </source>
</reference>
<dbReference type="Proteomes" id="UP001226691">
    <property type="component" value="Unassembled WGS sequence"/>
</dbReference>
<sequence>MSIHFHLSIVPDSEAVAAYAFTAVADPLSRLERPVLGVATGSSPEGLYRLLAQACADGRFDASRLRAFALDEYVGIDPADPRSFAATLRRQVTESWGLDAGRIRVPDGRAADLDAECASFEADIREAGGVDVQIVGLGGNGHLAFNEPGSARDSRTRVVELDERTRRDNARFFEMAESVPRWAVTQGIATILEARRIVALAVGEGKAGAVARAVVGPIDASCPASFLRLHPDVVVIVDEAAARLLPR</sequence>
<dbReference type="PANTHER" id="PTHR11280">
    <property type="entry name" value="GLUCOSAMINE-6-PHOSPHATE ISOMERASE"/>
    <property type="match status" value="1"/>
</dbReference>
<dbReference type="InterPro" id="IPR018321">
    <property type="entry name" value="Glucosamine6P_isomerase_CS"/>
</dbReference>
<dbReference type="CDD" id="cd01399">
    <property type="entry name" value="GlcN6P_deaminase"/>
    <property type="match status" value="1"/>
</dbReference>
<dbReference type="InterPro" id="IPR004547">
    <property type="entry name" value="Glucosamine6P_isomerase"/>
</dbReference>
<evidence type="ECO:0000313" key="4">
    <source>
        <dbReference type="EMBL" id="MDQ1123467.1"/>
    </source>
</evidence>
<dbReference type="Gene3D" id="3.40.50.1360">
    <property type="match status" value="1"/>
</dbReference>
<evidence type="ECO:0000256" key="1">
    <source>
        <dbReference type="ARBA" id="ARBA00022801"/>
    </source>
</evidence>
<dbReference type="EMBL" id="JAUTBF010000001">
    <property type="protein sequence ID" value="MDQ1123467.1"/>
    <property type="molecule type" value="Genomic_DNA"/>
</dbReference>
<feature type="domain" description="Glucosamine/galactosamine-6-phosphate isomerase" evidence="3">
    <location>
        <begin position="14"/>
        <end position="228"/>
    </location>
</feature>
<dbReference type="Pfam" id="PF01182">
    <property type="entry name" value="Glucosamine_iso"/>
    <property type="match status" value="1"/>
</dbReference>
<dbReference type="EC" id="3.5.99.6" evidence="4"/>
<name>A0ABU0TX06_MICTR</name>
<evidence type="ECO:0000256" key="2">
    <source>
        <dbReference type="ARBA" id="ARBA00023277"/>
    </source>
</evidence>
<comment type="caution">
    <text evidence="4">The sequence shown here is derived from an EMBL/GenBank/DDBJ whole genome shotgun (WGS) entry which is preliminary data.</text>
</comment>
<dbReference type="InterPro" id="IPR006148">
    <property type="entry name" value="Glc/Gal-6P_isomerase"/>
</dbReference>
<proteinExistence type="predicted"/>
<protein>
    <submittedName>
        <fullName evidence="4">Glucosamine-6-phosphate deaminase</fullName>
        <ecNumber evidence="4">3.5.99.6</ecNumber>
    </submittedName>
</protein>
<keyword evidence="1 4" id="KW-0378">Hydrolase</keyword>
<dbReference type="RefSeq" id="WP_307483054.1">
    <property type="nucleotide sequence ID" value="NZ_JAUTBF010000001.1"/>
</dbReference>
<accession>A0ABU0TX06</accession>
<dbReference type="SUPFAM" id="SSF100950">
    <property type="entry name" value="NagB/RpiA/CoA transferase-like"/>
    <property type="match status" value="1"/>
</dbReference>
<dbReference type="InterPro" id="IPR037171">
    <property type="entry name" value="NagB/RpiA_transferase-like"/>
</dbReference>
<dbReference type="GO" id="GO:0004342">
    <property type="term" value="F:glucosamine-6-phosphate deaminase activity"/>
    <property type="evidence" value="ECO:0007669"/>
    <property type="project" value="UniProtKB-EC"/>
</dbReference>
<keyword evidence="5" id="KW-1185">Reference proteome</keyword>
<dbReference type="PROSITE" id="PS01161">
    <property type="entry name" value="GLC_GALNAC_ISOMERASE"/>
    <property type="match status" value="1"/>
</dbReference>
<gene>
    <name evidence="4" type="ORF">QE412_002040</name>
</gene>
<evidence type="ECO:0000313" key="5">
    <source>
        <dbReference type="Proteomes" id="UP001226691"/>
    </source>
</evidence>